<protein>
    <submittedName>
        <fullName evidence="2">Arc family DNA-binding protein</fullName>
    </submittedName>
</protein>
<evidence type="ECO:0000313" key="2">
    <source>
        <dbReference type="EMBL" id="MDC9591138.1"/>
    </source>
</evidence>
<feature type="domain" description="Arc-like DNA binding" evidence="1">
    <location>
        <begin position="24"/>
        <end position="66"/>
    </location>
</feature>
<dbReference type="EMBL" id="JAQRFI010000060">
    <property type="protein sequence ID" value="MDC9591138.1"/>
    <property type="molecule type" value="Genomic_DNA"/>
</dbReference>
<sequence length="116" mass="13149">MATIDRLVAGGYHVNIIIAPDLLMSREPQINIRLPQDLKEAVQNMASDNKRSVNAEIVAVLLDAVRRHKSREQSQLSMKHQSTTIDPKIEREILEEIAKLAAENAVKLERNKEDKK</sequence>
<dbReference type="SUPFAM" id="SSF47598">
    <property type="entry name" value="Ribbon-helix-helix"/>
    <property type="match status" value="1"/>
</dbReference>
<evidence type="ECO:0000259" key="1">
    <source>
        <dbReference type="Pfam" id="PF03869"/>
    </source>
</evidence>
<dbReference type="GO" id="GO:0003677">
    <property type="term" value="F:DNA binding"/>
    <property type="evidence" value="ECO:0007669"/>
    <property type="project" value="UniProtKB-KW"/>
</dbReference>
<dbReference type="Pfam" id="PF03869">
    <property type="entry name" value="Arc"/>
    <property type="match status" value="1"/>
</dbReference>
<dbReference type="InterPro" id="IPR010985">
    <property type="entry name" value="Ribbon_hlx_hlx"/>
</dbReference>
<accession>A0ABT5LKP8</accession>
<proteinExistence type="predicted"/>
<organism evidence="2 3">
    <name type="scientific">Xenorhabdus yunnanensis</name>
    <dbReference type="NCBI Taxonomy" id="3025878"/>
    <lineage>
        <taxon>Bacteria</taxon>
        <taxon>Pseudomonadati</taxon>
        <taxon>Pseudomonadota</taxon>
        <taxon>Gammaproteobacteria</taxon>
        <taxon>Enterobacterales</taxon>
        <taxon>Morganellaceae</taxon>
        <taxon>Xenorhabdus</taxon>
    </lineage>
</organism>
<dbReference type="Gene3D" id="1.10.1220.10">
    <property type="entry name" value="Met repressor-like"/>
    <property type="match status" value="1"/>
</dbReference>
<keyword evidence="3" id="KW-1185">Reference proteome</keyword>
<keyword evidence="2" id="KW-0238">DNA-binding</keyword>
<evidence type="ECO:0000313" key="3">
    <source>
        <dbReference type="Proteomes" id="UP001217178"/>
    </source>
</evidence>
<comment type="caution">
    <text evidence="2">The sequence shown here is derived from an EMBL/GenBank/DDBJ whole genome shotgun (WGS) entry which is preliminary data.</text>
</comment>
<dbReference type="InterPro" id="IPR005569">
    <property type="entry name" value="Arc_DNA-bd_dom"/>
</dbReference>
<name>A0ABT5LKP8_9GAMM</name>
<dbReference type="InterPro" id="IPR013321">
    <property type="entry name" value="Arc_rbn_hlx_hlx"/>
</dbReference>
<dbReference type="Proteomes" id="UP001217178">
    <property type="component" value="Unassembled WGS sequence"/>
</dbReference>
<gene>
    <name evidence="2" type="ORF">PSI23_18055</name>
</gene>
<dbReference type="RefSeq" id="WP_273556375.1">
    <property type="nucleotide sequence ID" value="NZ_JAQRFI010000060.1"/>
</dbReference>
<reference evidence="2 3" key="1">
    <citation type="submission" date="2023-02" db="EMBL/GenBank/DDBJ databases">
        <title>Entomopathogenic bacteria.</title>
        <authorList>
            <person name="Machado R.A."/>
        </authorList>
    </citation>
    <scope>NUCLEOTIDE SEQUENCE [LARGE SCALE GENOMIC DNA]</scope>
    <source>
        <strain evidence="2 3">XENO-10</strain>
    </source>
</reference>